<dbReference type="RefSeq" id="WP_244556709.1">
    <property type="nucleotide sequence ID" value="NZ_FUXU01000132.1"/>
</dbReference>
<evidence type="ECO:0000256" key="1">
    <source>
        <dbReference type="ARBA" id="ARBA00007177"/>
    </source>
</evidence>
<keyword evidence="3 4" id="KW-0143">Chaperone</keyword>
<evidence type="ECO:0000313" key="5">
    <source>
        <dbReference type="EMBL" id="SKA70665.1"/>
    </source>
</evidence>
<comment type="function">
    <text evidence="4">Required for maturation of urease via the functional incorporation of the urease nickel metallocenter.</text>
</comment>
<keyword evidence="2 4" id="KW-0996">Nickel insertion</keyword>
<evidence type="ECO:0000256" key="4">
    <source>
        <dbReference type="HAMAP-Rule" id="MF_01384"/>
    </source>
</evidence>
<comment type="subcellular location">
    <subcellularLocation>
        <location evidence="4">Cytoplasm</location>
    </subcellularLocation>
</comment>
<sequence>MEQSSISRTNPTTSGHGRWEAELSLGFVSDGERTVLKHRSHRGPLAVQRSLYPEAGICHSHILHPPGGIVGGDALHVEVALESNAHALVTTPGATRFYRSDGRVALVDQSFRVAPHATLEFVPLENIAFPSAKLRTRTDIHLASTSRFVGFDLWTLGQPASNEHFGKGEIDGMTRVVVDGRLLLCERMRVNATTWLRDAASLRSNPVCGNIIAFGNPSDFQPVCEWWNAQTFEPNLDVGLTVMDGLLVVRGLSTSTEDLFLLMAKCWQQIRFHWTGDMPELPRIWRT</sequence>
<dbReference type="InterPro" id="IPR002669">
    <property type="entry name" value="UreD"/>
</dbReference>
<dbReference type="GO" id="GO:0016151">
    <property type="term" value="F:nickel cation binding"/>
    <property type="evidence" value="ECO:0007669"/>
    <property type="project" value="UniProtKB-UniRule"/>
</dbReference>
<comment type="similarity">
    <text evidence="1 4">Belongs to the UreD family.</text>
</comment>
<accession>A0A1T4W0Q9</accession>
<evidence type="ECO:0000256" key="3">
    <source>
        <dbReference type="ARBA" id="ARBA00023186"/>
    </source>
</evidence>
<dbReference type="AlphaFoldDB" id="A0A1T4W0Q9"/>
<dbReference type="GO" id="GO:0005737">
    <property type="term" value="C:cytoplasm"/>
    <property type="evidence" value="ECO:0007669"/>
    <property type="project" value="UniProtKB-SubCell"/>
</dbReference>
<name>A0A1T4W0Q9_9GAMM</name>
<reference evidence="6" key="1">
    <citation type="submission" date="2017-02" db="EMBL/GenBank/DDBJ databases">
        <authorList>
            <person name="Varghese N."/>
            <person name="Submissions S."/>
        </authorList>
    </citation>
    <scope>NUCLEOTIDE SEQUENCE [LARGE SCALE GENOMIC DNA]</scope>
    <source>
        <strain evidence="6">DSM 22720</strain>
    </source>
</reference>
<evidence type="ECO:0000256" key="2">
    <source>
        <dbReference type="ARBA" id="ARBA00022988"/>
    </source>
</evidence>
<dbReference type="EMBL" id="FUXU01000132">
    <property type="protein sequence ID" value="SKA70665.1"/>
    <property type="molecule type" value="Genomic_DNA"/>
</dbReference>
<dbReference type="PANTHER" id="PTHR33643:SF1">
    <property type="entry name" value="UREASE ACCESSORY PROTEIN D"/>
    <property type="match status" value="1"/>
</dbReference>
<keyword evidence="4" id="KW-0963">Cytoplasm</keyword>
<dbReference type="Pfam" id="PF01774">
    <property type="entry name" value="UreD"/>
    <property type="match status" value="1"/>
</dbReference>
<keyword evidence="6" id="KW-1185">Reference proteome</keyword>
<dbReference type="PANTHER" id="PTHR33643">
    <property type="entry name" value="UREASE ACCESSORY PROTEIN D"/>
    <property type="match status" value="1"/>
</dbReference>
<gene>
    <name evidence="4" type="primary">ureD</name>
    <name evidence="5" type="ORF">SAMN02745132_04606</name>
</gene>
<evidence type="ECO:0000313" key="6">
    <source>
        <dbReference type="Proteomes" id="UP000190162"/>
    </source>
</evidence>
<dbReference type="HAMAP" id="MF_01384">
    <property type="entry name" value="UreD"/>
    <property type="match status" value="1"/>
</dbReference>
<protein>
    <recommendedName>
        <fullName evidence="4">Urease accessory protein UreD</fullName>
    </recommendedName>
</protein>
<comment type="subunit">
    <text evidence="4">UreD, UreF and UreG form a complex that acts as a GTP-hydrolysis-dependent molecular chaperone, activating the urease apoprotein by helping to assemble the nickel containing metallocenter of UreC. The UreE protein probably delivers the nickel.</text>
</comment>
<dbReference type="Proteomes" id="UP000190162">
    <property type="component" value="Unassembled WGS sequence"/>
</dbReference>
<organism evidence="5 6">
    <name type="scientific">Enterovibrio nigricans DSM 22720</name>
    <dbReference type="NCBI Taxonomy" id="1121868"/>
    <lineage>
        <taxon>Bacteria</taxon>
        <taxon>Pseudomonadati</taxon>
        <taxon>Pseudomonadota</taxon>
        <taxon>Gammaproteobacteria</taxon>
        <taxon>Vibrionales</taxon>
        <taxon>Vibrionaceae</taxon>
        <taxon>Enterovibrio</taxon>
    </lineage>
</organism>
<proteinExistence type="inferred from homology"/>